<dbReference type="GO" id="GO:0016787">
    <property type="term" value="F:hydrolase activity"/>
    <property type="evidence" value="ECO:0007669"/>
    <property type="project" value="UniProtKB-KW"/>
</dbReference>
<keyword evidence="1 4" id="KW-0378">Hydrolase</keyword>
<evidence type="ECO:0000256" key="2">
    <source>
        <dbReference type="SAM" id="MobiDB-lite"/>
    </source>
</evidence>
<dbReference type="SUPFAM" id="SSF53474">
    <property type="entry name" value="alpha/beta-Hydrolases"/>
    <property type="match status" value="1"/>
</dbReference>
<dbReference type="InterPro" id="IPR013094">
    <property type="entry name" value="AB_hydrolase_3"/>
</dbReference>
<gene>
    <name evidence="4" type="ORF">EK0264_03065</name>
</gene>
<reference evidence="4 5" key="1">
    <citation type="journal article" date="2018" name="Int. J. Syst. Evol. Microbiol.">
        <title>Epidermidibacterium keratini gen. nov., sp. nov., a member of the family Sporichthyaceae, isolated from keratin epidermis.</title>
        <authorList>
            <person name="Lee D.G."/>
            <person name="Trujillo M.E."/>
            <person name="Kang S."/>
            <person name="Nam J.J."/>
            <person name="Kim Y.J."/>
        </authorList>
    </citation>
    <scope>NUCLEOTIDE SEQUENCE [LARGE SCALE GENOMIC DNA]</scope>
    <source>
        <strain evidence="4 5">EPI-7</strain>
    </source>
</reference>
<dbReference type="Proteomes" id="UP000463857">
    <property type="component" value="Chromosome"/>
</dbReference>
<dbReference type="EMBL" id="CP047156">
    <property type="protein sequence ID" value="QHB99365.1"/>
    <property type="molecule type" value="Genomic_DNA"/>
</dbReference>
<dbReference type="KEGG" id="eke:EK0264_03065"/>
<evidence type="ECO:0000256" key="1">
    <source>
        <dbReference type="ARBA" id="ARBA00022801"/>
    </source>
</evidence>
<evidence type="ECO:0000313" key="4">
    <source>
        <dbReference type="EMBL" id="QHB99365.1"/>
    </source>
</evidence>
<sequence length="362" mass="38143">MADVELPGRLGDPTRTVGTDPRMDPRLLATLAAYGLDTNGAPPPLPPDAPVEQIIAFADATENGFAGLFAAMFNGVPPVEGVTRETITTQGGDGNEITLFVHRPASADGPLPGVYHIHGGGMVLLAAANPEYVWWRDRMAATGLVVVGVEYRNGAGKLGPHPFPAGLRDCIAGLRYTLDHRDDLGISQVIVSGESGGGNLSLATSITANNEGWVDEISGVYAECPYISGAYADPPPELTSLHENDGYFLRCDLMALLVSAYDPGGENLRNPRAWPLNASTPDLAGFPPTVISVNELDPLRDEGLQFLRNLWAAGVPARGRVTPGTTHAGDILLGPVNAPELTDATAEDLRAFAYAVAHNPAR</sequence>
<dbReference type="Pfam" id="PF07859">
    <property type="entry name" value="Abhydrolase_3"/>
    <property type="match status" value="1"/>
</dbReference>
<evidence type="ECO:0000259" key="3">
    <source>
        <dbReference type="Pfam" id="PF07859"/>
    </source>
</evidence>
<dbReference type="Gene3D" id="3.40.50.1820">
    <property type="entry name" value="alpha/beta hydrolase"/>
    <property type="match status" value="1"/>
</dbReference>
<dbReference type="InterPro" id="IPR050300">
    <property type="entry name" value="GDXG_lipolytic_enzyme"/>
</dbReference>
<name>A0A7L4YJD6_9ACTN</name>
<proteinExistence type="predicted"/>
<dbReference type="InterPro" id="IPR029058">
    <property type="entry name" value="AB_hydrolase_fold"/>
</dbReference>
<dbReference type="InParanoid" id="A0A7L4YJD6"/>
<dbReference type="PANTHER" id="PTHR48081">
    <property type="entry name" value="AB HYDROLASE SUPERFAMILY PROTEIN C4A8.06C"/>
    <property type="match status" value="1"/>
</dbReference>
<feature type="region of interest" description="Disordered" evidence="2">
    <location>
        <begin position="1"/>
        <end position="22"/>
    </location>
</feature>
<feature type="domain" description="Alpha/beta hydrolase fold-3" evidence="3">
    <location>
        <begin position="115"/>
        <end position="328"/>
    </location>
</feature>
<accession>A0A7L4YJD6</accession>
<dbReference type="AlphaFoldDB" id="A0A7L4YJD6"/>
<protein>
    <submittedName>
        <fullName evidence="4">Alpha/beta hydrolase fold domain-containing protein</fullName>
    </submittedName>
</protein>
<dbReference type="OrthoDB" id="3206739at2"/>
<organism evidence="4 5">
    <name type="scientific">Epidermidibacterium keratini</name>
    <dbReference type="NCBI Taxonomy" id="1891644"/>
    <lineage>
        <taxon>Bacteria</taxon>
        <taxon>Bacillati</taxon>
        <taxon>Actinomycetota</taxon>
        <taxon>Actinomycetes</taxon>
        <taxon>Sporichthyales</taxon>
        <taxon>Sporichthyaceae</taxon>
        <taxon>Epidermidibacterium</taxon>
    </lineage>
</organism>
<evidence type="ECO:0000313" key="5">
    <source>
        <dbReference type="Proteomes" id="UP000463857"/>
    </source>
</evidence>
<dbReference type="PANTHER" id="PTHR48081:SF8">
    <property type="entry name" value="ALPHA_BETA HYDROLASE FOLD-3 DOMAIN-CONTAINING PROTEIN-RELATED"/>
    <property type="match status" value="1"/>
</dbReference>
<keyword evidence="5" id="KW-1185">Reference proteome</keyword>